<dbReference type="PANTHER" id="PTHR42723">
    <property type="entry name" value="CHLOROPHYLL SYNTHASE"/>
    <property type="match status" value="1"/>
</dbReference>
<accession>A0A6I0F7A4</accession>
<comment type="caution">
    <text evidence="6">The sequence shown here is derived from an EMBL/GenBank/DDBJ whole genome shotgun (WGS) entry which is preliminary data.</text>
</comment>
<evidence type="ECO:0000313" key="6">
    <source>
        <dbReference type="EMBL" id="KAB2953263.1"/>
    </source>
</evidence>
<organism evidence="6 7">
    <name type="scientific">Heliorestis acidaminivorans</name>
    <dbReference type="NCBI Taxonomy" id="553427"/>
    <lineage>
        <taxon>Bacteria</taxon>
        <taxon>Bacillati</taxon>
        <taxon>Bacillota</taxon>
        <taxon>Clostridia</taxon>
        <taxon>Eubacteriales</taxon>
        <taxon>Heliobacteriaceae</taxon>
        <taxon>Heliorestis</taxon>
    </lineage>
</organism>
<sequence>MQILDSSLWISLARGTVAIRYAFTVAVSAYVEGATALSMLTLALAGFFLILAVHSFDDIHDLAEDRVNHPERPLPAGKITVSQARLFGAATLILSLSLAIFHLQALIIIAVITAFVVIPPLHRLMQEHWYGRSISIFLFIFSAFLLGSTSTADLPSTRLLLLALAISTLHLASRVIRDEWDLEGDSQRPLRTLPHVNLSLARLWVRYNLIAAAILLLLPAFFNFHILYLLLAGPASLAIMGHALRWDENHSASHPSHLWAFLVLIGAMLGR</sequence>
<keyword evidence="2 5" id="KW-0812">Transmembrane</keyword>
<keyword evidence="7" id="KW-1185">Reference proteome</keyword>
<comment type="subcellular location">
    <subcellularLocation>
        <location evidence="1">Membrane</location>
        <topology evidence="1">Multi-pass membrane protein</topology>
    </subcellularLocation>
</comment>
<gene>
    <name evidence="6" type="ORF">F9B85_04955</name>
</gene>
<dbReference type="InterPro" id="IPR044878">
    <property type="entry name" value="UbiA_sf"/>
</dbReference>
<reference evidence="6 7" key="1">
    <citation type="submission" date="2019-10" db="EMBL/GenBank/DDBJ databases">
        <title>Whole-genome sequence of the extremophile Heliorestis acidaminivorans DSM 24790.</title>
        <authorList>
            <person name="Kyndt J.A."/>
            <person name="Meyer T.E."/>
        </authorList>
    </citation>
    <scope>NUCLEOTIDE SEQUENCE [LARGE SCALE GENOMIC DNA]</scope>
    <source>
        <strain evidence="6 7">DSM 24790</strain>
    </source>
</reference>
<feature type="transmembrane region" description="Helical" evidence="5">
    <location>
        <begin position="12"/>
        <end position="31"/>
    </location>
</feature>
<proteinExistence type="predicted"/>
<dbReference type="PANTHER" id="PTHR42723:SF1">
    <property type="entry name" value="CHLOROPHYLL SYNTHASE, CHLOROPLASTIC"/>
    <property type="match status" value="1"/>
</dbReference>
<feature type="transmembrane region" description="Helical" evidence="5">
    <location>
        <begin position="129"/>
        <end position="147"/>
    </location>
</feature>
<keyword evidence="4 5" id="KW-0472">Membrane</keyword>
<feature type="transmembrane region" description="Helical" evidence="5">
    <location>
        <begin position="204"/>
        <end position="222"/>
    </location>
</feature>
<keyword evidence="3 5" id="KW-1133">Transmembrane helix</keyword>
<dbReference type="GO" id="GO:0016765">
    <property type="term" value="F:transferase activity, transferring alkyl or aryl (other than methyl) groups"/>
    <property type="evidence" value="ECO:0007669"/>
    <property type="project" value="InterPro"/>
</dbReference>
<dbReference type="GO" id="GO:0016020">
    <property type="term" value="C:membrane"/>
    <property type="evidence" value="ECO:0007669"/>
    <property type="project" value="UniProtKB-SubCell"/>
</dbReference>
<evidence type="ECO:0000256" key="3">
    <source>
        <dbReference type="ARBA" id="ARBA00022989"/>
    </source>
</evidence>
<dbReference type="Pfam" id="PF01040">
    <property type="entry name" value="UbiA"/>
    <property type="match status" value="1"/>
</dbReference>
<dbReference type="Gene3D" id="1.10.357.140">
    <property type="entry name" value="UbiA prenyltransferase"/>
    <property type="match status" value="1"/>
</dbReference>
<feature type="transmembrane region" description="Helical" evidence="5">
    <location>
        <begin position="86"/>
        <end position="117"/>
    </location>
</feature>
<dbReference type="AlphaFoldDB" id="A0A6I0F7A4"/>
<dbReference type="EMBL" id="WBXO01000003">
    <property type="protein sequence ID" value="KAB2953263.1"/>
    <property type="molecule type" value="Genomic_DNA"/>
</dbReference>
<protein>
    <recommendedName>
        <fullName evidence="8">UbiA family prenyltransferase</fullName>
    </recommendedName>
</protein>
<dbReference type="Proteomes" id="UP000468766">
    <property type="component" value="Unassembled WGS sequence"/>
</dbReference>
<evidence type="ECO:0008006" key="8">
    <source>
        <dbReference type="Google" id="ProtNLM"/>
    </source>
</evidence>
<dbReference type="OrthoDB" id="9811562at2"/>
<dbReference type="RefSeq" id="WP_151619150.1">
    <property type="nucleotide sequence ID" value="NZ_WBXO01000003.1"/>
</dbReference>
<feature type="transmembrane region" description="Helical" evidence="5">
    <location>
        <begin position="37"/>
        <end position="56"/>
    </location>
</feature>
<evidence type="ECO:0000256" key="5">
    <source>
        <dbReference type="SAM" id="Phobius"/>
    </source>
</evidence>
<feature type="transmembrane region" description="Helical" evidence="5">
    <location>
        <begin position="159"/>
        <end position="176"/>
    </location>
</feature>
<evidence type="ECO:0000313" key="7">
    <source>
        <dbReference type="Proteomes" id="UP000468766"/>
    </source>
</evidence>
<dbReference type="InterPro" id="IPR050475">
    <property type="entry name" value="Prenyltransferase_related"/>
</dbReference>
<name>A0A6I0F7A4_9FIRM</name>
<evidence type="ECO:0000256" key="1">
    <source>
        <dbReference type="ARBA" id="ARBA00004141"/>
    </source>
</evidence>
<evidence type="ECO:0000256" key="4">
    <source>
        <dbReference type="ARBA" id="ARBA00023136"/>
    </source>
</evidence>
<evidence type="ECO:0000256" key="2">
    <source>
        <dbReference type="ARBA" id="ARBA00022692"/>
    </source>
</evidence>
<dbReference type="InterPro" id="IPR000537">
    <property type="entry name" value="UbiA_prenyltransferase"/>
</dbReference>